<dbReference type="InterPro" id="IPR000917">
    <property type="entry name" value="Sulfatase_N"/>
</dbReference>
<evidence type="ECO:0000313" key="7">
    <source>
        <dbReference type="Proteomes" id="UP000799776"/>
    </source>
</evidence>
<evidence type="ECO:0000259" key="5">
    <source>
        <dbReference type="Pfam" id="PF00884"/>
    </source>
</evidence>
<name>A0A9P4HMM3_9PEZI</name>
<evidence type="ECO:0000256" key="1">
    <source>
        <dbReference type="ARBA" id="ARBA00008779"/>
    </source>
</evidence>
<dbReference type="Gene3D" id="3.40.720.10">
    <property type="entry name" value="Alkaline Phosphatase, subunit A"/>
    <property type="match status" value="1"/>
</dbReference>
<dbReference type="Gene3D" id="3.30.1120.10">
    <property type="match status" value="1"/>
</dbReference>
<gene>
    <name evidence="6" type="ORF">K490DRAFT_51240</name>
</gene>
<dbReference type="AlphaFoldDB" id="A0A9P4HMM3"/>
<dbReference type="InterPro" id="IPR024607">
    <property type="entry name" value="Sulfatase_CS"/>
</dbReference>
<dbReference type="InterPro" id="IPR050738">
    <property type="entry name" value="Sulfatase"/>
</dbReference>
<evidence type="ECO:0000256" key="4">
    <source>
        <dbReference type="ARBA" id="ARBA00022837"/>
    </source>
</evidence>
<dbReference type="SUPFAM" id="SSF53649">
    <property type="entry name" value="Alkaline phosphatase-like"/>
    <property type="match status" value="1"/>
</dbReference>
<comment type="caution">
    <text evidence="6">The sequence shown here is derived from an EMBL/GenBank/DDBJ whole genome shotgun (WGS) entry which is preliminary data.</text>
</comment>
<accession>A0A9P4HMM3</accession>
<dbReference type="PROSITE" id="PS00149">
    <property type="entry name" value="SULFATASE_2"/>
    <property type="match status" value="1"/>
</dbReference>
<dbReference type="OrthoDB" id="103349at2759"/>
<dbReference type="GO" id="GO:0046872">
    <property type="term" value="F:metal ion binding"/>
    <property type="evidence" value="ECO:0007669"/>
    <property type="project" value="UniProtKB-KW"/>
</dbReference>
<dbReference type="Proteomes" id="UP000799776">
    <property type="component" value="Unassembled WGS sequence"/>
</dbReference>
<evidence type="ECO:0000313" key="6">
    <source>
        <dbReference type="EMBL" id="KAF2083602.1"/>
    </source>
</evidence>
<reference evidence="6" key="1">
    <citation type="journal article" date="2020" name="Stud. Mycol.">
        <title>101 Dothideomycetes genomes: a test case for predicting lifestyles and emergence of pathogens.</title>
        <authorList>
            <person name="Haridas S."/>
            <person name="Albert R."/>
            <person name="Binder M."/>
            <person name="Bloem J."/>
            <person name="Labutti K."/>
            <person name="Salamov A."/>
            <person name="Andreopoulos B."/>
            <person name="Baker S."/>
            <person name="Barry K."/>
            <person name="Bills G."/>
            <person name="Bluhm B."/>
            <person name="Cannon C."/>
            <person name="Castanera R."/>
            <person name="Culley D."/>
            <person name="Daum C."/>
            <person name="Ezra D."/>
            <person name="Gonzalez J."/>
            <person name="Henrissat B."/>
            <person name="Kuo A."/>
            <person name="Liang C."/>
            <person name="Lipzen A."/>
            <person name="Lutzoni F."/>
            <person name="Magnuson J."/>
            <person name="Mondo S."/>
            <person name="Nolan M."/>
            <person name="Ohm R."/>
            <person name="Pangilinan J."/>
            <person name="Park H.-J."/>
            <person name="Ramirez L."/>
            <person name="Alfaro M."/>
            <person name="Sun H."/>
            <person name="Tritt A."/>
            <person name="Yoshinaga Y."/>
            <person name="Zwiers L.-H."/>
            <person name="Turgeon B."/>
            <person name="Goodwin S."/>
            <person name="Spatafora J."/>
            <person name="Crous P."/>
            <person name="Grigoriev I."/>
        </authorList>
    </citation>
    <scope>NUCLEOTIDE SEQUENCE</scope>
    <source>
        <strain evidence="6">CBS 121410</strain>
    </source>
</reference>
<keyword evidence="2" id="KW-0479">Metal-binding</keyword>
<protein>
    <submittedName>
        <fullName evidence="6">Arylsulfatase</fullName>
    </submittedName>
</protein>
<organism evidence="6 7">
    <name type="scientific">Saccharata proteae CBS 121410</name>
    <dbReference type="NCBI Taxonomy" id="1314787"/>
    <lineage>
        <taxon>Eukaryota</taxon>
        <taxon>Fungi</taxon>
        <taxon>Dikarya</taxon>
        <taxon>Ascomycota</taxon>
        <taxon>Pezizomycotina</taxon>
        <taxon>Dothideomycetes</taxon>
        <taxon>Dothideomycetes incertae sedis</taxon>
        <taxon>Botryosphaeriales</taxon>
        <taxon>Saccharataceae</taxon>
        <taxon>Saccharata</taxon>
    </lineage>
</organism>
<keyword evidence="4" id="KW-0106">Calcium</keyword>
<dbReference type="InterPro" id="IPR017850">
    <property type="entry name" value="Alkaline_phosphatase_core_sf"/>
</dbReference>
<comment type="similarity">
    <text evidence="1">Belongs to the sulfatase family.</text>
</comment>
<keyword evidence="3" id="KW-0378">Hydrolase</keyword>
<evidence type="ECO:0000256" key="2">
    <source>
        <dbReference type="ARBA" id="ARBA00022723"/>
    </source>
</evidence>
<dbReference type="EMBL" id="ML978769">
    <property type="protein sequence ID" value="KAF2083602.1"/>
    <property type="molecule type" value="Genomic_DNA"/>
</dbReference>
<proteinExistence type="inferred from homology"/>
<dbReference type="PANTHER" id="PTHR42693:SF33">
    <property type="entry name" value="ARYLSULFATASE"/>
    <property type="match status" value="1"/>
</dbReference>
<dbReference type="PANTHER" id="PTHR42693">
    <property type="entry name" value="ARYLSULFATASE FAMILY MEMBER"/>
    <property type="match status" value="1"/>
</dbReference>
<dbReference type="CDD" id="cd16025">
    <property type="entry name" value="PAS_like"/>
    <property type="match status" value="1"/>
</dbReference>
<keyword evidence="7" id="KW-1185">Reference proteome</keyword>
<sequence length="590" mass="66470">MGSVDPSKPPNFLVIVADDLGFSDVGAFGSEIKTPNIDGLARNGLRFTDFHAASACSPTRSMLLTGTDHHIAGIGAMHEHIPVFQRGKPGYEGYLNDRVVPLPQLLRDAGYLTLMSGKWHLGLPRERWPCERGFDRSYALLPGAANHYGWEPQLEQGEDRPFPLKKTPVFYVEDDRHIEPKDLGKDFPGNEFYSSDAFAHKMCQYLDERTAEEREKPFFAYLPFSATHWPLQAPKEDRDEYRGWYDEGPEKLRQARLRKLKEMGLVPEHAVPHPVVAPQQEMEPREERFLSREWETLSGDEKAYSARTMEVFAGMVQRMDTCIGKVLDKLRATAELDNTFVLFMSDNGAEGLLLEATPVIHENIFDHIRKYYDNSLDNLGNYNSYAWYGPHWASAATAPSRLYKCFTSEGGIRVPLILNYPPLTASSSPDGSDLEHAFSTVMDIAPTILDLAGVHHPGRAYKGRKVEPMRGKSWVSYLSRSPGDAGVTGIHEGDFVNGWELFGRMAIRKKNFKATFIPEPYGPNRWQLFDLEKDPGETRDLAEADAEKLKELLGEWENYVREVGLVGDAPEHGVLMVDQVAATYQADGQD</sequence>
<feature type="domain" description="Sulfatase N-terminal" evidence="5">
    <location>
        <begin position="10"/>
        <end position="454"/>
    </location>
</feature>
<dbReference type="GO" id="GO:0004065">
    <property type="term" value="F:arylsulfatase activity"/>
    <property type="evidence" value="ECO:0007669"/>
    <property type="project" value="TreeGrafter"/>
</dbReference>
<evidence type="ECO:0000256" key="3">
    <source>
        <dbReference type="ARBA" id="ARBA00022801"/>
    </source>
</evidence>
<dbReference type="Pfam" id="PF00884">
    <property type="entry name" value="Sulfatase"/>
    <property type="match status" value="1"/>
</dbReference>